<keyword evidence="3" id="KW-1185">Reference proteome</keyword>
<sequence length="173" mass="19724">MEQFTGTSVIFKAANGLTGWFKASVLFKVLSVILDWCRNSQINRFILWYLGRNSSLKYSATYRVCSRIFGFFNRLWDKLCNFSSNCGSSSIFISFIRSNFTGYGSFVAFSIVILFFSMGFGATSLALGTFNTMKAVLMLLGIIVSLLLLPGRKKWKACLENSMFWHFVQYIFD</sequence>
<proteinExistence type="predicted"/>
<feature type="transmembrane region" description="Helical" evidence="1">
    <location>
        <begin position="100"/>
        <end position="120"/>
    </location>
</feature>
<keyword evidence="1" id="KW-1133">Transmembrane helix</keyword>
<name>B8I8C6_RUMCH</name>
<keyword evidence="1" id="KW-0812">Transmembrane</keyword>
<dbReference type="eggNOG" id="ENOG5033Q1C">
    <property type="taxonomic scope" value="Bacteria"/>
</dbReference>
<feature type="transmembrane region" description="Helical" evidence="1">
    <location>
        <begin position="132"/>
        <end position="149"/>
    </location>
</feature>
<dbReference type="KEGG" id="cce:Ccel_2932"/>
<dbReference type="STRING" id="394503.Ccel_2932"/>
<evidence type="ECO:0000313" key="2">
    <source>
        <dbReference type="EMBL" id="ACL77226.1"/>
    </source>
</evidence>
<reference evidence="2 3" key="1">
    <citation type="submission" date="2009-01" db="EMBL/GenBank/DDBJ databases">
        <title>Complete sequence of Clostridium cellulolyticum H10.</title>
        <authorList>
            <consortium name="US DOE Joint Genome Institute"/>
            <person name="Lucas S."/>
            <person name="Copeland A."/>
            <person name="Lapidus A."/>
            <person name="Glavina del Rio T."/>
            <person name="Dalin E."/>
            <person name="Tice H."/>
            <person name="Bruce D."/>
            <person name="Goodwin L."/>
            <person name="Pitluck S."/>
            <person name="Chertkov O."/>
            <person name="Saunders E."/>
            <person name="Brettin T."/>
            <person name="Detter J.C."/>
            <person name="Han C."/>
            <person name="Larimer F."/>
            <person name="Land M."/>
            <person name="Hauser L."/>
            <person name="Kyrpides N."/>
            <person name="Ivanova N."/>
            <person name="Zhou J."/>
            <person name="Richardson P."/>
        </authorList>
    </citation>
    <scope>NUCLEOTIDE SEQUENCE [LARGE SCALE GENOMIC DNA]</scope>
    <source>
        <strain evidence="3">ATCC 35319 / DSM 5812 / JCM 6584 / H10</strain>
    </source>
</reference>
<dbReference type="HOGENOM" id="CLU_1544934_0_0_9"/>
<dbReference type="Proteomes" id="UP000001349">
    <property type="component" value="Chromosome"/>
</dbReference>
<protein>
    <submittedName>
        <fullName evidence="2">Uncharacterized protein</fullName>
    </submittedName>
</protein>
<evidence type="ECO:0000313" key="3">
    <source>
        <dbReference type="Proteomes" id="UP000001349"/>
    </source>
</evidence>
<gene>
    <name evidence="2" type="ordered locus">Ccel_2932</name>
</gene>
<accession>B8I8C6</accession>
<keyword evidence="1" id="KW-0472">Membrane</keyword>
<dbReference type="AlphaFoldDB" id="B8I8C6"/>
<evidence type="ECO:0000256" key="1">
    <source>
        <dbReference type="SAM" id="Phobius"/>
    </source>
</evidence>
<dbReference type="OrthoDB" id="1739058at2"/>
<organism evidence="2 3">
    <name type="scientific">Ruminiclostridium cellulolyticum (strain ATCC 35319 / DSM 5812 / JCM 6584 / H10)</name>
    <name type="common">Clostridium cellulolyticum</name>
    <dbReference type="NCBI Taxonomy" id="394503"/>
    <lineage>
        <taxon>Bacteria</taxon>
        <taxon>Bacillati</taxon>
        <taxon>Bacillota</taxon>
        <taxon>Clostridia</taxon>
        <taxon>Eubacteriales</taxon>
        <taxon>Oscillospiraceae</taxon>
        <taxon>Ruminiclostridium</taxon>
    </lineage>
</organism>
<dbReference type="EMBL" id="CP001348">
    <property type="protein sequence ID" value="ACL77226.1"/>
    <property type="molecule type" value="Genomic_DNA"/>
</dbReference>